<dbReference type="OrthoDB" id="1925648at2759"/>
<accession>A0A9Q0J8W2</accession>
<feature type="compositionally biased region" description="Low complexity" evidence="2">
    <location>
        <begin position="400"/>
        <end position="410"/>
    </location>
</feature>
<feature type="compositionally biased region" description="Basic and acidic residues" evidence="2">
    <location>
        <begin position="117"/>
        <end position="127"/>
    </location>
</feature>
<feature type="domain" description="DUF630" evidence="4">
    <location>
        <begin position="1"/>
        <end position="58"/>
    </location>
</feature>
<dbReference type="Proteomes" id="UP001141552">
    <property type="component" value="Unassembled WGS sequence"/>
</dbReference>
<keyword evidence="6" id="KW-1185">Reference proteome</keyword>
<name>A0A9Q0J8W2_9ROSI</name>
<dbReference type="InterPro" id="IPR006868">
    <property type="entry name" value="DUF630"/>
</dbReference>
<evidence type="ECO:0000256" key="1">
    <source>
        <dbReference type="SAM" id="Coils"/>
    </source>
</evidence>
<comment type="caution">
    <text evidence="5">The sequence shown here is derived from an EMBL/GenBank/DDBJ whole genome shotgun (WGS) entry which is preliminary data.</text>
</comment>
<feature type="compositionally biased region" description="Basic and acidic residues" evidence="2">
    <location>
        <begin position="326"/>
        <end position="343"/>
    </location>
</feature>
<feature type="compositionally biased region" description="Low complexity" evidence="2">
    <location>
        <begin position="372"/>
        <end position="381"/>
    </location>
</feature>
<feature type="compositionally biased region" description="Low complexity" evidence="2">
    <location>
        <begin position="102"/>
        <end position="115"/>
    </location>
</feature>
<dbReference type="PANTHER" id="PTHR21450">
    <property type="entry name" value="PROTEIN ALTERED PHOSPHATE STARVATION RESPONSE 1"/>
    <property type="match status" value="1"/>
</dbReference>
<protein>
    <recommendedName>
        <fullName evidence="7">DUF632 domain-containing protein</fullName>
    </recommendedName>
</protein>
<evidence type="ECO:0000313" key="6">
    <source>
        <dbReference type="Proteomes" id="UP001141552"/>
    </source>
</evidence>
<dbReference type="EMBL" id="JAKUCV010005239">
    <property type="protein sequence ID" value="KAJ4831960.1"/>
    <property type="molecule type" value="Genomic_DNA"/>
</dbReference>
<evidence type="ECO:0008006" key="7">
    <source>
        <dbReference type="Google" id="ProtNLM"/>
    </source>
</evidence>
<feature type="compositionally biased region" description="Low complexity" evidence="2">
    <location>
        <begin position="64"/>
        <end position="85"/>
    </location>
</feature>
<dbReference type="AlphaFoldDB" id="A0A9Q0J8W2"/>
<dbReference type="Pfam" id="PF04782">
    <property type="entry name" value="DUF632"/>
    <property type="match status" value="1"/>
</dbReference>
<evidence type="ECO:0000256" key="2">
    <source>
        <dbReference type="SAM" id="MobiDB-lite"/>
    </source>
</evidence>
<feature type="region of interest" description="Disordered" evidence="2">
    <location>
        <begin position="64"/>
        <end position="180"/>
    </location>
</feature>
<organism evidence="5 6">
    <name type="scientific">Turnera subulata</name>
    <dbReference type="NCBI Taxonomy" id="218843"/>
    <lineage>
        <taxon>Eukaryota</taxon>
        <taxon>Viridiplantae</taxon>
        <taxon>Streptophyta</taxon>
        <taxon>Embryophyta</taxon>
        <taxon>Tracheophyta</taxon>
        <taxon>Spermatophyta</taxon>
        <taxon>Magnoliopsida</taxon>
        <taxon>eudicotyledons</taxon>
        <taxon>Gunneridae</taxon>
        <taxon>Pentapetalae</taxon>
        <taxon>rosids</taxon>
        <taxon>fabids</taxon>
        <taxon>Malpighiales</taxon>
        <taxon>Passifloraceae</taxon>
        <taxon>Turnera</taxon>
    </lineage>
</organism>
<feature type="region of interest" description="Disordered" evidence="2">
    <location>
        <begin position="296"/>
        <end position="453"/>
    </location>
</feature>
<reference evidence="5" key="1">
    <citation type="submission" date="2022-02" db="EMBL/GenBank/DDBJ databases">
        <authorList>
            <person name="Henning P.M."/>
            <person name="McCubbin A.G."/>
            <person name="Shore J.S."/>
        </authorList>
    </citation>
    <scope>NUCLEOTIDE SEQUENCE</scope>
    <source>
        <strain evidence="5">F60SS</strain>
        <tissue evidence="5">Leaves</tissue>
    </source>
</reference>
<dbReference type="Pfam" id="PF04783">
    <property type="entry name" value="DUF630"/>
    <property type="match status" value="1"/>
</dbReference>
<feature type="coiled-coil region" evidence="1">
    <location>
        <begin position="796"/>
        <end position="857"/>
    </location>
</feature>
<feature type="compositionally biased region" description="Pro residues" evidence="2">
    <location>
        <begin position="255"/>
        <end position="265"/>
    </location>
</feature>
<keyword evidence="1" id="KW-0175">Coiled coil</keyword>
<dbReference type="PANTHER" id="PTHR21450:SF2">
    <property type="entry name" value="FAMILY PROTEIN, PUTATIVE (DUF630 AND DUF632)-RELATED"/>
    <property type="match status" value="1"/>
</dbReference>
<reference evidence="5" key="2">
    <citation type="journal article" date="2023" name="Plants (Basel)">
        <title>Annotation of the Turnera subulata (Passifloraceae) Draft Genome Reveals the S-Locus Evolved after the Divergence of Turneroideae from Passifloroideae in a Stepwise Manner.</title>
        <authorList>
            <person name="Henning P.M."/>
            <person name="Roalson E.H."/>
            <person name="Mir W."/>
            <person name="McCubbin A.G."/>
            <person name="Shore J.S."/>
        </authorList>
    </citation>
    <scope>NUCLEOTIDE SEQUENCE</scope>
    <source>
        <strain evidence="5">F60SS</strain>
    </source>
</reference>
<proteinExistence type="predicted"/>
<dbReference type="InterPro" id="IPR006867">
    <property type="entry name" value="DUF632"/>
</dbReference>
<evidence type="ECO:0000313" key="5">
    <source>
        <dbReference type="EMBL" id="KAJ4831960.1"/>
    </source>
</evidence>
<evidence type="ECO:0000259" key="4">
    <source>
        <dbReference type="Pfam" id="PF04783"/>
    </source>
</evidence>
<gene>
    <name evidence="5" type="ORF">Tsubulata_018825</name>
</gene>
<feature type="compositionally biased region" description="Basic and acidic residues" evidence="2">
    <location>
        <begin position="305"/>
        <end position="315"/>
    </location>
</feature>
<evidence type="ECO:0000259" key="3">
    <source>
        <dbReference type="Pfam" id="PF04782"/>
    </source>
</evidence>
<feature type="domain" description="DUF632" evidence="3">
    <location>
        <begin position="458"/>
        <end position="769"/>
    </location>
</feature>
<feature type="compositionally biased region" description="Polar residues" evidence="2">
    <location>
        <begin position="427"/>
        <end position="448"/>
    </location>
</feature>
<feature type="region of interest" description="Disordered" evidence="2">
    <location>
        <begin position="247"/>
        <end position="269"/>
    </location>
</feature>
<sequence length="899" mass="100149">MGCGGSKVDDLPLVTLCRERKHNLRAAADYRYALAASHVAYFHSLRHVGDAIRNFVDQGLVVASPSHPSSSSSPPHSSAASPGSPVLTLPREGKNPKHKPTHSSSSSSSPSIPHKGIQHDDDHDSHIHLSSGSDSDPDSDETPEAEVQDRGQGGEDAPSTPYNLNGYPPQPNWGYNPNAYPYPFPYPDPYPYPDQYPTSYPDQYPTSSSQNAYYMKRTATPATTVVYEDQSANASYSGYYGGYFGYPPMTASSPEKPPPQPPSPPRVSTWDYLNVFETYDSGGGYPGYLSGGARYGYGSTTSSPDSKEVREREGIPDLEDETEYGVAKEPKDGKLNGNEEKHNSYSNYYNYGEGEEGTSKSVPAGRRKRSSSADSSVADAVNKGKGIQSSSISPEHDDNSSISSSIVSKSPPEEKKKGVTFEVEPARSSNPTEMDVDTSSSKPSSIATVSAGHGTRDLKEAVKEIRDEFETATDYGKEVALMLEVANLPYQRRTTLLQVILSRILYLVSSHPPEMQSVRISSRTMKMAKEYSGEPVHDFDGRPKNLSSTLEELYAWEKKLYKEVKDEERLRVMYEKQCKRLKYLDEHGAESSKIDATQASIKKLLTKINVSIRAVDAISSKIHRLRDEELQPQITELVHGLIRMWKSMLRCHQKQFQAIMESKVRSLKANTGFGLKATLELEMELMNWCTRFNDWVGTQKAYVKSLNEWLVRCLLHEPEETADGIAPFSPSRIGAPPIFVICNDWYQAMVQISEERVGSAILNFASNLHLLWERQDEEQRQRIKAEYITKDFEKHLRTLHMERERIERAHDALSDKTVSKAPSESGISPLDDLKVDLDSMRKKLEEERARHKEAAKLVHDVASGSLQGGLVPIFEALGSFTSEVLKAHEEVRLQQTGES</sequence>
<feature type="compositionally biased region" description="Acidic residues" evidence="2">
    <location>
        <begin position="135"/>
        <end position="146"/>
    </location>
</feature>